<feature type="binding site" evidence="5">
    <location>
        <position position="273"/>
    </location>
    <ligand>
        <name>Zn(2+)</name>
        <dbReference type="ChEBI" id="CHEBI:29105"/>
        <note>catalytic</note>
    </ligand>
</feature>
<feature type="binding site" evidence="5">
    <location>
        <position position="15"/>
    </location>
    <ligand>
        <name>Zn(2+)</name>
        <dbReference type="ChEBI" id="CHEBI:29105"/>
        <note>catalytic</note>
    </ligand>
</feature>
<keyword evidence="3 5" id="KW-0862">Zinc</keyword>
<dbReference type="PANTHER" id="PTHR43114:SF6">
    <property type="entry name" value="ADENINE DEAMINASE"/>
    <property type="match status" value="1"/>
</dbReference>
<organism evidence="6 7">
    <name type="scientific">Prauserella marina</name>
    <dbReference type="NCBI Taxonomy" id="530584"/>
    <lineage>
        <taxon>Bacteria</taxon>
        <taxon>Bacillati</taxon>
        <taxon>Actinomycetota</taxon>
        <taxon>Actinomycetes</taxon>
        <taxon>Pseudonocardiales</taxon>
        <taxon>Pseudonocardiaceae</taxon>
        <taxon>Prauserella</taxon>
    </lineage>
</organism>
<reference evidence="6 7" key="1">
    <citation type="submission" date="2016-10" db="EMBL/GenBank/DDBJ databases">
        <authorList>
            <person name="de Groot N.N."/>
        </authorList>
    </citation>
    <scope>NUCLEOTIDE SEQUENCE [LARGE SCALE GENOMIC DNA]</scope>
    <source>
        <strain evidence="6 7">CGMCC 4.5506</strain>
    </source>
</reference>
<dbReference type="OrthoDB" id="105475at2"/>
<dbReference type="InterPro" id="IPR001365">
    <property type="entry name" value="A_deaminase_dom"/>
</dbReference>
<comment type="catalytic activity">
    <reaction evidence="5">
        <text>adenine + H2O + H(+) = hypoxanthine + NH4(+)</text>
        <dbReference type="Rhea" id="RHEA:23688"/>
        <dbReference type="ChEBI" id="CHEBI:15377"/>
        <dbReference type="ChEBI" id="CHEBI:15378"/>
        <dbReference type="ChEBI" id="CHEBI:16708"/>
        <dbReference type="ChEBI" id="CHEBI:17368"/>
        <dbReference type="ChEBI" id="CHEBI:28938"/>
        <dbReference type="EC" id="3.5.4.2"/>
    </reaction>
</comment>
<evidence type="ECO:0000256" key="5">
    <source>
        <dbReference type="HAMAP-Rule" id="MF_01962"/>
    </source>
</evidence>
<dbReference type="Proteomes" id="UP000199494">
    <property type="component" value="Unassembled WGS sequence"/>
</dbReference>
<comment type="similarity">
    <text evidence="5">Belongs to the metallo-dependent hydrolases superfamily. Adenosine and AMP deaminases family. Adenine deaminase type 2 subfamily.</text>
</comment>
<dbReference type="InterPro" id="IPR028892">
    <property type="entry name" value="ADE"/>
</dbReference>
<keyword evidence="4 5" id="KW-0546">Nucleotide metabolism</keyword>
<dbReference type="Gene3D" id="3.20.20.140">
    <property type="entry name" value="Metal-dependent hydrolases"/>
    <property type="match status" value="1"/>
</dbReference>
<dbReference type="Pfam" id="PF00962">
    <property type="entry name" value="A_deaminase"/>
    <property type="match status" value="1"/>
</dbReference>
<dbReference type="SUPFAM" id="SSF51556">
    <property type="entry name" value="Metallo-dependent hydrolases"/>
    <property type="match status" value="1"/>
</dbReference>
<dbReference type="GO" id="GO:0008270">
    <property type="term" value="F:zinc ion binding"/>
    <property type="evidence" value="ECO:0007669"/>
    <property type="project" value="UniProtKB-UniRule"/>
</dbReference>
<dbReference type="GO" id="GO:0043103">
    <property type="term" value="P:hypoxanthine salvage"/>
    <property type="evidence" value="ECO:0007669"/>
    <property type="project" value="UniProtKB-UniRule"/>
</dbReference>
<dbReference type="HAMAP" id="MF_01962">
    <property type="entry name" value="Adenine_deaminase"/>
    <property type="match status" value="1"/>
</dbReference>
<feature type="binding site" evidence="5">
    <location>
        <position position="274"/>
    </location>
    <ligand>
        <name>substrate</name>
    </ligand>
</feature>
<dbReference type="CDD" id="cd01320">
    <property type="entry name" value="ADA"/>
    <property type="match status" value="1"/>
</dbReference>
<evidence type="ECO:0000313" key="6">
    <source>
        <dbReference type="EMBL" id="SDC28273.1"/>
    </source>
</evidence>
<evidence type="ECO:0000256" key="4">
    <source>
        <dbReference type="ARBA" id="ARBA00023080"/>
    </source>
</evidence>
<dbReference type="KEGG" id="pmad:BAY61_13690"/>
<dbReference type="EMBL" id="FMZE01000001">
    <property type="protein sequence ID" value="SDC28273.1"/>
    <property type="molecule type" value="Genomic_DNA"/>
</dbReference>
<keyword evidence="1 5" id="KW-0479">Metal-binding</keyword>
<gene>
    <name evidence="6" type="ORF">SAMN05421630_1011123</name>
</gene>
<feature type="active site" description="Proton donor" evidence="5">
    <location>
        <position position="195"/>
    </location>
</feature>
<comment type="cofactor">
    <cofactor evidence="5">
        <name>Zn(2+)</name>
        <dbReference type="ChEBI" id="CHEBI:29105"/>
    </cofactor>
    <text evidence="5">Binds 1 zinc ion per subunit.</text>
</comment>
<feature type="binding site" evidence="5">
    <location>
        <position position="17"/>
    </location>
    <ligand>
        <name>Zn(2+)</name>
        <dbReference type="ChEBI" id="CHEBI:29105"/>
        <note>catalytic</note>
    </ligand>
</feature>
<keyword evidence="7" id="KW-1185">Reference proteome</keyword>
<dbReference type="GO" id="GO:0009117">
    <property type="term" value="P:nucleotide metabolic process"/>
    <property type="evidence" value="ECO:0007669"/>
    <property type="project" value="UniProtKB-KW"/>
</dbReference>
<accession>A0A222VQ66</accession>
<proteinExistence type="inferred from homology"/>
<dbReference type="NCBIfam" id="TIGR01430">
    <property type="entry name" value="aden_deam"/>
    <property type="match status" value="1"/>
</dbReference>
<dbReference type="InterPro" id="IPR032466">
    <property type="entry name" value="Metal_Hydrolase"/>
</dbReference>
<dbReference type="EC" id="3.5.4.2" evidence="5"/>
<dbReference type="GO" id="GO:0005829">
    <property type="term" value="C:cytosol"/>
    <property type="evidence" value="ECO:0007669"/>
    <property type="project" value="TreeGrafter"/>
</dbReference>
<evidence type="ECO:0000256" key="1">
    <source>
        <dbReference type="ARBA" id="ARBA00022723"/>
    </source>
</evidence>
<evidence type="ECO:0000256" key="3">
    <source>
        <dbReference type="ARBA" id="ARBA00022833"/>
    </source>
</evidence>
<dbReference type="NCBIfam" id="NF006850">
    <property type="entry name" value="PRK09358.1-6"/>
    <property type="match status" value="1"/>
</dbReference>
<keyword evidence="2 5" id="KW-0378">Hydrolase</keyword>
<evidence type="ECO:0000313" key="7">
    <source>
        <dbReference type="Proteomes" id="UP000199494"/>
    </source>
</evidence>
<dbReference type="AlphaFoldDB" id="A0A222VQ66"/>
<dbReference type="STRING" id="530584.SAMN05421630_1011123"/>
<dbReference type="PANTHER" id="PTHR43114">
    <property type="entry name" value="ADENINE DEAMINASE"/>
    <property type="match status" value="1"/>
</dbReference>
<dbReference type="GO" id="GO:0006146">
    <property type="term" value="P:adenine catabolic process"/>
    <property type="evidence" value="ECO:0007669"/>
    <property type="project" value="UniProtKB-UniRule"/>
</dbReference>
<sequence length="325" mass="35426">MDRAEIVDIPKAELHVHIEGTLEPELAFLLARRNGLTLPYADSTELRARYAFTSLQSFLDLYYGLMDVLRTAEDFRDLTTAYLDKARQDGIRHAEIFFDPQAHLRRGVPLEAMLEGFGAAIAASEGPSAYLIPCFLRDLGPGAAMDTLDELLPYADRFAAVGLDSAEAGHPPEPFADVFARARAAGLPAVAHAGEEGPSDYVRQALVSLHARRIDHGVRCLDDPELVLRLAAEQIPLTVCPLSNVMLGGVARIEEHALPRLLAAGLTVTLNSDDPAYFGGYLADVYQHVARTFGYDIATMRAFGETSIRASFLPAAEQQRLLGPL</sequence>
<dbReference type="InterPro" id="IPR006330">
    <property type="entry name" value="Ado/ade_deaminase"/>
</dbReference>
<feature type="binding site" evidence="5">
    <location>
        <position position="192"/>
    </location>
    <ligand>
        <name>Zn(2+)</name>
        <dbReference type="ChEBI" id="CHEBI:29105"/>
        <note>catalytic</note>
    </ligand>
</feature>
<name>A0A222VQ66_9PSEU</name>
<dbReference type="GO" id="GO:0000034">
    <property type="term" value="F:adenine deaminase activity"/>
    <property type="evidence" value="ECO:0007669"/>
    <property type="project" value="UniProtKB-UniRule"/>
</dbReference>
<protein>
    <recommendedName>
        <fullName evidence="5">Adenine deaminase</fullName>
        <shortName evidence="5">ADE</shortName>
        <ecNumber evidence="5">3.5.4.2</ecNumber>
    </recommendedName>
    <alternativeName>
        <fullName evidence="5">Adenine aminohydrolase</fullName>
        <shortName evidence="5">AAH</shortName>
    </alternativeName>
</protein>
<dbReference type="RefSeq" id="WP_091797925.1">
    <property type="nucleotide sequence ID" value="NZ_CP016353.1"/>
</dbReference>
<feature type="site" description="Important for catalytic activity" evidence="5">
    <location>
        <position position="216"/>
    </location>
</feature>
<evidence type="ECO:0000256" key="2">
    <source>
        <dbReference type="ARBA" id="ARBA00022801"/>
    </source>
</evidence>
<comment type="function">
    <text evidence="5">Catalyzes the hydrolytic deamination of adenine to hypoxanthine. Plays an important role in the purine salvage pathway and in nitrogen catabolism.</text>
</comment>